<gene>
    <name evidence="2" type="ORF">GDO81_022025</name>
</gene>
<name>A0AAV6YXR5_ENGPU</name>
<organism evidence="2 3">
    <name type="scientific">Engystomops pustulosus</name>
    <name type="common">Tungara frog</name>
    <name type="synonym">Physalaemus pustulosus</name>
    <dbReference type="NCBI Taxonomy" id="76066"/>
    <lineage>
        <taxon>Eukaryota</taxon>
        <taxon>Metazoa</taxon>
        <taxon>Chordata</taxon>
        <taxon>Craniata</taxon>
        <taxon>Vertebrata</taxon>
        <taxon>Euteleostomi</taxon>
        <taxon>Amphibia</taxon>
        <taxon>Batrachia</taxon>
        <taxon>Anura</taxon>
        <taxon>Neobatrachia</taxon>
        <taxon>Hyloidea</taxon>
        <taxon>Leptodactylidae</taxon>
        <taxon>Leiuperinae</taxon>
        <taxon>Engystomops</taxon>
    </lineage>
</organism>
<feature type="signal peptide" evidence="1">
    <location>
        <begin position="1"/>
        <end position="16"/>
    </location>
</feature>
<protein>
    <submittedName>
        <fullName evidence="2">Uncharacterized protein</fullName>
    </submittedName>
</protein>
<sequence length="86" mass="9156">MPGLRAILVWVAHLTAQITLDCLAVGAEMADLPAQVALYYCAYFGHMTDLTASKTLSRLPGIEADAFLSAYEEAVGEVQGDVIILA</sequence>
<evidence type="ECO:0000313" key="2">
    <source>
        <dbReference type="EMBL" id="KAG8538821.1"/>
    </source>
</evidence>
<reference evidence="2" key="1">
    <citation type="thesis" date="2020" institute="ProQuest LLC" country="789 East Eisenhower Parkway, Ann Arbor, MI, USA">
        <title>Comparative Genomics and Chromosome Evolution.</title>
        <authorList>
            <person name="Mudd A.B."/>
        </authorList>
    </citation>
    <scope>NUCLEOTIDE SEQUENCE</scope>
    <source>
        <strain evidence="2">237g6f4</strain>
        <tissue evidence="2">Blood</tissue>
    </source>
</reference>
<feature type="chain" id="PRO_5043574499" evidence="1">
    <location>
        <begin position="17"/>
        <end position="86"/>
    </location>
</feature>
<evidence type="ECO:0000256" key="1">
    <source>
        <dbReference type="SAM" id="SignalP"/>
    </source>
</evidence>
<keyword evidence="3" id="KW-1185">Reference proteome</keyword>
<dbReference type="EMBL" id="WNYA01018363">
    <property type="protein sequence ID" value="KAG8538821.1"/>
    <property type="molecule type" value="Genomic_DNA"/>
</dbReference>
<comment type="caution">
    <text evidence="2">The sequence shown here is derived from an EMBL/GenBank/DDBJ whole genome shotgun (WGS) entry which is preliminary data.</text>
</comment>
<evidence type="ECO:0000313" key="3">
    <source>
        <dbReference type="Proteomes" id="UP000824782"/>
    </source>
</evidence>
<dbReference type="AlphaFoldDB" id="A0AAV6YXR5"/>
<proteinExistence type="predicted"/>
<dbReference type="Proteomes" id="UP000824782">
    <property type="component" value="Unassembled WGS sequence"/>
</dbReference>
<keyword evidence="1" id="KW-0732">Signal</keyword>
<accession>A0AAV6YXR5</accession>